<evidence type="ECO:0000313" key="2">
    <source>
        <dbReference type="Proteomes" id="UP000077885"/>
    </source>
</evidence>
<gene>
    <name evidence="1" type="ORF">A7P95_09445</name>
</gene>
<name>A0A1A9RW12_9NEIS</name>
<dbReference type="EMBL" id="LXSL01000030">
    <property type="protein sequence ID" value="OAM26467.1"/>
    <property type="molecule type" value="Genomic_DNA"/>
</dbReference>
<dbReference type="RefSeq" id="WP_067594704.1">
    <property type="nucleotide sequence ID" value="NZ_LXSL01000030.1"/>
</dbReference>
<proteinExistence type="predicted"/>
<accession>A0A1A9RW12</accession>
<dbReference type="Proteomes" id="UP000077885">
    <property type="component" value="Unassembled WGS sequence"/>
</dbReference>
<evidence type="ECO:0000313" key="1">
    <source>
        <dbReference type="EMBL" id="OAM26467.1"/>
    </source>
</evidence>
<dbReference type="InterPro" id="IPR019722">
    <property type="entry name" value="HI_0552_fam"/>
</dbReference>
<keyword evidence="2" id="KW-1185">Reference proteome</keyword>
<comment type="caution">
    <text evidence="1">The sequence shown here is derived from an EMBL/GenBank/DDBJ whole genome shotgun (WGS) entry which is preliminary data.</text>
</comment>
<dbReference type="Pfam" id="PF10786">
    <property type="entry name" value="HI_0552"/>
    <property type="match status" value="1"/>
</dbReference>
<dbReference type="AlphaFoldDB" id="A0A1A9RW12"/>
<organism evidence="1 2">
    <name type="scientific">Eikenella longinqua</name>
    <dbReference type="NCBI Taxonomy" id="1795827"/>
    <lineage>
        <taxon>Bacteria</taxon>
        <taxon>Pseudomonadati</taxon>
        <taxon>Pseudomonadota</taxon>
        <taxon>Betaproteobacteria</taxon>
        <taxon>Neisseriales</taxon>
        <taxon>Neisseriaceae</taxon>
        <taxon>Eikenella</taxon>
    </lineage>
</organism>
<dbReference type="OrthoDB" id="2360289at2"/>
<sequence>MLTPQSCDLFQRPFFQFAQIRQYQPETEAQTKAEYKAAWQVWRALVFQVASELGAGFAPPHIERWCNGWQVRAHFFAYFKYAAHADTAVILSLLLNRRRLTASLEWHEYRAAKSTLPLACYQQALAGFPRHEFADFQIWHGRDSEYADYPAVSSAPAAAFALQDAADFLCLGRHLEREKLAQTDSAAWLAESIRRLLPVYEACHNVRL</sequence>
<protein>
    <submittedName>
        <fullName evidence="1">Diadenosine tetraphosphatase</fullName>
    </submittedName>
</protein>
<dbReference type="STRING" id="1795827.A7P95_09445"/>
<reference evidence="2" key="1">
    <citation type="submission" date="2016-05" db="EMBL/GenBank/DDBJ databases">
        <title>Draft genome of Corynebacterium afermentans subsp. afermentans LCDC 88199T.</title>
        <authorList>
            <person name="Bernier A.-M."/>
            <person name="Bernard K."/>
        </authorList>
    </citation>
    <scope>NUCLEOTIDE SEQUENCE [LARGE SCALE GENOMIC DNA]</scope>
    <source>
        <strain evidence="2">NML02-A-017</strain>
    </source>
</reference>